<dbReference type="AlphaFoldDB" id="A0A6A4W3Z2"/>
<keyword evidence="3" id="KW-0732">Signal</keyword>
<evidence type="ECO:0000256" key="1">
    <source>
        <dbReference type="ARBA" id="ARBA00022815"/>
    </source>
</evidence>
<keyword evidence="5" id="KW-1185">Reference proteome</keyword>
<evidence type="ECO:0000256" key="3">
    <source>
        <dbReference type="SAM" id="SignalP"/>
    </source>
</evidence>
<organism evidence="4 5">
    <name type="scientific">Amphibalanus amphitrite</name>
    <name type="common">Striped barnacle</name>
    <name type="synonym">Balanus amphitrite</name>
    <dbReference type="NCBI Taxonomy" id="1232801"/>
    <lineage>
        <taxon>Eukaryota</taxon>
        <taxon>Metazoa</taxon>
        <taxon>Ecdysozoa</taxon>
        <taxon>Arthropoda</taxon>
        <taxon>Crustacea</taxon>
        <taxon>Multicrustacea</taxon>
        <taxon>Cirripedia</taxon>
        <taxon>Thoracica</taxon>
        <taxon>Thoracicalcarea</taxon>
        <taxon>Balanomorpha</taxon>
        <taxon>Balanoidea</taxon>
        <taxon>Balanidae</taxon>
        <taxon>Amphibalaninae</taxon>
        <taxon>Amphibalanus</taxon>
    </lineage>
</organism>
<accession>A0A6A4W3Z2</accession>
<feature type="chain" id="PRO_5025593745" evidence="3">
    <location>
        <begin position="31"/>
        <end position="213"/>
    </location>
</feature>
<dbReference type="Pfam" id="PF08259">
    <property type="entry name" value="Periviscerokin"/>
    <property type="match status" value="2"/>
</dbReference>
<evidence type="ECO:0000313" key="4">
    <source>
        <dbReference type="EMBL" id="KAF0301125.1"/>
    </source>
</evidence>
<sequence length="213" mass="22860">MAGLPCSPAAGRLLLLAAALALTAAQPADGDDKPRYVQLPLDGLTRSGRSSLGLVPFPRVGKRSRTMGLVPFPRVGRAQAMGLVPFPRVGRAMGLVPFPRVGRGSMGLVPFPRVGRLEGAVDKRQSLIPYPRVGKKSVLEEMEQEAAPWTEDEQEDLPAQADEQIEGMSKRANWEAPRLGDVKRSAGCRFGGSCSRGRRVRSGNHFVPRLGGA</sequence>
<keyword evidence="2" id="KW-0527">Neuropeptide</keyword>
<reference evidence="4 5" key="1">
    <citation type="submission" date="2019-07" db="EMBL/GenBank/DDBJ databases">
        <title>Draft genome assembly of a fouling barnacle, Amphibalanus amphitrite (Darwin, 1854): The first reference genome for Thecostraca.</title>
        <authorList>
            <person name="Kim W."/>
        </authorList>
    </citation>
    <scope>NUCLEOTIDE SEQUENCE [LARGE SCALE GENOMIC DNA]</scope>
    <source>
        <strain evidence="4">SNU_AA5</strain>
        <tissue evidence="4">Soma without cirri and trophi</tissue>
    </source>
</reference>
<feature type="signal peptide" evidence="3">
    <location>
        <begin position="1"/>
        <end position="30"/>
    </location>
</feature>
<dbReference type="OrthoDB" id="6430009at2759"/>
<evidence type="ECO:0000256" key="2">
    <source>
        <dbReference type="ARBA" id="ARBA00023320"/>
    </source>
</evidence>
<proteinExistence type="predicted"/>
<dbReference type="Proteomes" id="UP000440578">
    <property type="component" value="Unassembled WGS sequence"/>
</dbReference>
<dbReference type="EMBL" id="VIIS01001198">
    <property type="protein sequence ID" value="KAF0301125.1"/>
    <property type="molecule type" value="Genomic_DNA"/>
</dbReference>
<name>A0A6A4W3Z2_AMPAM</name>
<keyword evidence="1" id="KW-0027">Amidation</keyword>
<dbReference type="InterPro" id="IPR013231">
    <property type="entry name" value="Periviscerokinin"/>
</dbReference>
<dbReference type="GO" id="GO:0007218">
    <property type="term" value="P:neuropeptide signaling pathway"/>
    <property type="evidence" value="ECO:0007669"/>
    <property type="project" value="UniProtKB-KW"/>
</dbReference>
<evidence type="ECO:0000313" key="5">
    <source>
        <dbReference type="Proteomes" id="UP000440578"/>
    </source>
</evidence>
<gene>
    <name evidence="4" type="ORF">FJT64_026510</name>
</gene>
<protein>
    <submittedName>
        <fullName evidence="4">Uncharacterized protein</fullName>
    </submittedName>
</protein>
<comment type="caution">
    <text evidence="4">The sequence shown here is derived from an EMBL/GenBank/DDBJ whole genome shotgun (WGS) entry which is preliminary data.</text>
</comment>